<evidence type="ECO:0000256" key="1">
    <source>
        <dbReference type="SAM" id="MobiDB-lite"/>
    </source>
</evidence>
<reference evidence="2 3" key="1">
    <citation type="submission" date="2020-12" db="EMBL/GenBank/DDBJ databases">
        <authorList>
            <person name="Kusuma A.B."/>
            <person name="Nouioui I."/>
            <person name="Goodfellow M."/>
        </authorList>
    </citation>
    <scope>NUCLEOTIDE SEQUENCE [LARGE SCALE GENOMIC DNA]</scope>
    <source>
        <strain evidence="2 3">DSM 41764</strain>
    </source>
</reference>
<evidence type="ECO:0000313" key="3">
    <source>
        <dbReference type="Proteomes" id="UP000638849"/>
    </source>
</evidence>
<protein>
    <submittedName>
        <fullName evidence="2">Uncharacterized protein</fullName>
    </submittedName>
</protein>
<keyword evidence="3" id="KW-1185">Reference proteome</keyword>
<sequence length="111" mass="12093">MNVTVEHIARIRAFLDARIKPLLDTSTGSRHGYAEDDASRGLRALTTVVMNQAAVATLIPGYSEERPTSQRYIEQAADTAWRSLCDIASGGTTPTTYRNSPSNPTSWARPA</sequence>
<feature type="region of interest" description="Disordered" evidence="1">
    <location>
        <begin position="90"/>
        <end position="111"/>
    </location>
</feature>
<dbReference type="RefSeq" id="WP_198274909.1">
    <property type="nucleotide sequence ID" value="NZ_JAEEAQ010000005.1"/>
</dbReference>
<comment type="caution">
    <text evidence="2">The sequence shown here is derived from an EMBL/GenBank/DDBJ whole genome shotgun (WGS) entry which is preliminary data.</text>
</comment>
<organism evidence="2 3">
    <name type="scientific">Streptomyces javensis</name>
    <dbReference type="NCBI Taxonomy" id="114698"/>
    <lineage>
        <taxon>Bacteria</taxon>
        <taxon>Bacillati</taxon>
        <taxon>Actinomycetota</taxon>
        <taxon>Actinomycetes</taxon>
        <taxon>Kitasatosporales</taxon>
        <taxon>Streptomycetaceae</taxon>
        <taxon>Streptomyces</taxon>
        <taxon>Streptomyces violaceusniger group</taxon>
    </lineage>
</organism>
<gene>
    <name evidence="2" type="ORF">JBF12_00940</name>
</gene>
<proteinExistence type="predicted"/>
<evidence type="ECO:0000313" key="2">
    <source>
        <dbReference type="EMBL" id="MBI0311623.1"/>
    </source>
</evidence>
<dbReference type="Proteomes" id="UP000638849">
    <property type="component" value="Unassembled WGS sequence"/>
</dbReference>
<dbReference type="EMBL" id="JAEEAQ010000005">
    <property type="protein sequence ID" value="MBI0311623.1"/>
    <property type="molecule type" value="Genomic_DNA"/>
</dbReference>
<accession>A0ABS0R2U8</accession>
<name>A0ABS0R2U8_9ACTN</name>